<dbReference type="NCBIfam" id="TIGR00621">
    <property type="entry name" value="ssb"/>
    <property type="match status" value="1"/>
</dbReference>
<protein>
    <recommendedName>
        <fullName evidence="2 3">Single-stranded DNA-binding protein</fullName>
        <shortName evidence="2">SSB</shortName>
    </recommendedName>
</protein>
<evidence type="ECO:0000256" key="2">
    <source>
        <dbReference type="HAMAP-Rule" id="MF_00984"/>
    </source>
</evidence>
<dbReference type="PANTHER" id="PTHR10302">
    <property type="entry name" value="SINGLE-STRANDED DNA-BINDING PROTEIN"/>
    <property type="match status" value="1"/>
</dbReference>
<dbReference type="InterPro" id="IPR011344">
    <property type="entry name" value="ssDNA-bd"/>
</dbReference>
<dbReference type="GO" id="GO:0006260">
    <property type="term" value="P:DNA replication"/>
    <property type="evidence" value="ECO:0007669"/>
    <property type="project" value="InterPro"/>
</dbReference>
<dbReference type="GO" id="GO:0009295">
    <property type="term" value="C:nucleoid"/>
    <property type="evidence" value="ECO:0007669"/>
    <property type="project" value="TreeGrafter"/>
</dbReference>
<comment type="caution">
    <text evidence="2">Lacks conserved residue(s) required for the propagation of feature annotation.</text>
</comment>
<dbReference type="InterPro" id="IPR012340">
    <property type="entry name" value="NA-bd_OB-fold"/>
</dbReference>
<comment type="subunit">
    <text evidence="2">Homotetramer.</text>
</comment>
<evidence type="ECO:0000313" key="7">
    <source>
        <dbReference type="Proteomes" id="UP000254601"/>
    </source>
</evidence>
<dbReference type="SUPFAM" id="SSF50249">
    <property type="entry name" value="Nucleic acid-binding proteins"/>
    <property type="match status" value="1"/>
</dbReference>
<organism evidence="5 7">
    <name type="scientific">Suttonella ornithocola</name>
    <dbReference type="NCBI Taxonomy" id="279832"/>
    <lineage>
        <taxon>Bacteria</taxon>
        <taxon>Pseudomonadati</taxon>
        <taxon>Pseudomonadota</taxon>
        <taxon>Gammaproteobacteria</taxon>
        <taxon>Cardiobacteriales</taxon>
        <taxon>Cardiobacteriaceae</taxon>
        <taxon>Suttonella</taxon>
    </lineage>
</organism>
<evidence type="ECO:0000313" key="5">
    <source>
        <dbReference type="EMBL" id="SUO95188.1"/>
    </source>
</evidence>
<evidence type="ECO:0000256" key="3">
    <source>
        <dbReference type="PIRNR" id="PIRNR002070"/>
    </source>
</evidence>
<name>A0A380MSC4_9GAMM</name>
<gene>
    <name evidence="5" type="primary">ssb_1</name>
    <name evidence="6" type="synonym">ssb_4</name>
    <name evidence="5" type="ORF">NCTC13337_01145</name>
    <name evidence="6" type="ORF">NCTC13337_02755</name>
</gene>
<accession>A0A380MSC4</accession>
<dbReference type="HAMAP" id="MF_00984">
    <property type="entry name" value="SSB"/>
    <property type="match status" value="1"/>
</dbReference>
<feature type="region of interest" description="Disordered" evidence="4">
    <location>
        <begin position="107"/>
        <end position="147"/>
    </location>
</feature>
<keyword evidence="7" id="KW-1185">Reference proteome</keyword>
<dbReference type="EMBL" id="UHIC01000003">
    <property type="protein sequence ID" value="SUQ09756.1"/>
    <property type="molecule type" value="Genomic_DNA"/>
</dbReference>
<evidence type="ECO:0000313" key="6">
    <source>
        <dbReference type="EMBL" id="SUQ09756.1"/>
    </source>
</evidence>
<dbReference type="InterPro" id="IPR000424">
    <property type="entry name" value="Primosome_PriB/ssb"/>
</dbReference>
<dbReference type="PIRSF" id="PIRSF002070">
    <property type="entry name" value="SSB"/>
    <property type="match status" value="1"/>
</dbReference>
<dbReference type="AlphaFoldDB" id="A0A380MSC4"/>
<evidence type="ECO:0000256" key="1">
    <source>
        <dbReference type="ARBA" id="ARBA00023125"/>
    </source>
</evidence>
<dbReference type="Gene3D" id="2.40.50.140">
    <property type="entry name" value="Nucleic acid-binding proteins"/>
    <property type="match status" value="1"/>
</dbReference>
<dbReference type="OrthoDB" id="9809878at2"/>
<reference evidence="5 7" key="1">
    <citation type="submission" date="2018-06" db="EMBL/GenBank/DDBJ databases">
        <authorList>
            <consortium name="Pathogen Informatics"/>
            <person name="Doyle S."/>
        </authorList>
    </citation>
    <scope>NUCLEOTIDE SEQUENCE [LARGE SCALE GENOMIC DNA]</scope>
    <source>
        <strain evidence="5 7">NCTC13337</strain>
    </source>
</reference>
<proteinExistence type="inferred from homology"/>
<keyword evidence="1 2" id="KW-0238">DNA-binding</keyword>
<dbReference type="PANTHER" id="PTHR10302:SF27">
    <property type="entry name" value="SINGLE-STRANDED DNA-BINDING PROTEIN"/>
    <property type="match status" value="1"/>
</dbReference>
<evidence type="ECO:0000256" key="4">
    <source>
        <dbReference type="SAM" id="MobiDB-lite"/>
    </source>
</evidence>
<dbReference type="PROSITE" id="PS50935">
    <property type="entry name" value="SSB"/>
    <property type="match status" value="1"/>
</dbReference>
<dbReference type="GO" id="GO:0003697">
    <property type="term" value="F:single-stranded DNA binding"/>
    <property type="evidence" value="ECO:0007669"/>
    <property type="project" value="UniProtKB-UniRule"/>
</dbReference>
<dbReference type="EMBL" id="UHIC01000001">
    <property type="protein sequence ID" value="SUO95188.1"/>
    <property type="molecule type" value="Genomic_DNA"/>
</dbReference>
<dbReference type="Pfam" id="PF00436">
    <property type="entry name" value="SSB"/>
    <property type="match status" value="1"/>
</dbReference>
<dbReference type="Proteomes" id="UP000254601">
    <property type="component" value="Unassembled WGS sequence"/>
</dbReference>
<dbReference type="CDD" id="cd04496">
    <property type="entry name" value="SSB_OBF"/>
    <property type="match status" value="1"/>
</dbReference>
<dbReference type="RefSeq" id="WP_072577206.1">
    <property type="nucleotide sequence ID" value="NZ_LWHB01000143.1"/>
</dbReference>
<sequence>MANKGVNKVILIGNLGADPECRTFQNGDMVANFSLATSETWNDKQTGEQKERTEWHRCVAYRALAGIIQQYVKKGSKLYIEGKLQTRKWQDNTGQDRYSTEIVVEQMQMLDSKQDRQSSSPPPKPTPHNNAYAAAKAGYPQPNEIPF</sequence>